<dbReference type="Ensembl" id="ENSVKKT00000022601.1">
    <property type="protein sequence ID" value="ENSVKKP00000022054.1"/>
    <property type="gene ID" value="ENSVKKG00000014725.1"/>
</dbReference>
<sequence length="89" mass="9058">FISCGVVVPAPFPLSHGTTTLAFRCSHGVVVAADTRSSCAGLVADPSSRKVITLHPHLLATTSGTSADWLQALATEAAAGSVQTRREGA</sequence>
<dbReference type="GO" id="GO:0005839">
    <property type="term" value="C:proteasome core complex"/>
    <property type="evidence" value="ECO:0007669"/>
    <property type="project" value="InterPro"/>
</dbReference>
<dbReference type="InterPro" id="IPR029055">
    <property type="entry name" value="Ntn_hydrolases_N"/>
</dbReference>
<dbReference type="PANTHER" id="PTHR32194:SF15">
    <property type="entry name" value="PROTEASOME SUBUNIT BETA"/>
    <property type="match status" value="1"/>
</dbReference>
<dbReference type="GO" id="GO:0005737">
    <property type="term" value="C:cytoplasm"/>
    <property type="evidence" value="ECO:0007669"/>
    <property type="project" value="TreeGrafter"/>
</dbReference>
<organism evidence="4 5">
    <name type="scientific">Varanus komodoensis</name>
    <name type="common">Komodo dragon</name>
    <dbReference type="NCBI Taxonomy" id="61221"/>
    <lineage>
        <taxon>Eukaryota</taxon>
        <taxon>Metazoa</taxon>
        <taxon>Chordata</taxon>
        <taxon>Craniata</taxon>
        <taxon>Vertebrata</taxon>
        <taxon>Euteleostomi</taxon>
        <taxon>Lepidosauria</taxon>
        <taxon>Squamata</taxon>
        <taxon>Bifurcata</taxon>
        <taxon>Unidentata</taxon>
        <taxon>Episquamata</taxon>
        <taxon>Toxicofera</taxon>
        <taxon>Anguimorpha</taxon>
        <taxon>Paleoanguimorpha</taxon>
        <taxon>Varanoidea</taxon>
        <taxon>Varanidae</taxon>
        <taxon>Varanus</taxon>
    </lineage>
</organism>
<dbReference type="Proteomes" id="UP000694545">
    <property type="component" value="Unplaced"/>
</dbReference>
<accession>A0A8D2LGI8</accession>
<evidence type="ECO:0000313" key="4">
    <source>
        <dbReference type="Ensembl" id="ENSVKKP00000022054.1"/>
    </source>
</evidence>
<reference evidence="4" key="2">
    <citation type="submission" date="2025-09" db="UniProtKB">
        <authorList>
            <consortium name="Ensembl"/>
        </authorList>
    </citation>
    <scope>IDENTIFICATION</scope>
</reference>
<dbReference type="InterPro" id="IPR016050">
    <property type="entry name" value="Proteasome_bsu_CS"/>
</dbReference>
<evidence type="ECO:0000256" key="2">
    <source>
        <dbReference type="ARBA" id="ARBA00022490"/>
    </source>
</evidence>
<keyword evidence="5" id="KW-1185">Reference proteome</keyword>
<evidence type="ECO:0000256" key="3">
    <source>
        <dbReference type="ARBA" id="ARBA00022942"/>
    </source>
</evidence>
<keyword evidence="2" id="KW-0963">Cytoplasm</keyword>
<evidence type="ECO:0000313" key="5">
    <source>
        <dbReference type="Proteomes" id="UP000694545"/>
    </source>
</evidence>
<protein>
    <recommendedName>
        <fullName evidence="6">Proteasome subunit beta</fullName>
    </recommendedName>
</protein>
<proteinExistence type="predicted"/>
<dbReference type="GO" id="GO:0005634">
    <property type="term" value="C:nucleus"/>
    <property type="evidence" value="ECO:0007669"/>
    <property type="project" value="UniProtKB-SubCell"/>
</dbReference>
<dbReference type="PROSITE" id="PS00854">
    <property type="entry name" value="PROTEASOME_BETA_1"/>
    <property type="match status" value="1"/>
</dbReference>
<dbReference type="AlphaFoldDB" id="A0A8D2LGI8"/>
<dbReference type="Pfam" id="PF00227">
    <property type="entry name" value="Proteasome"/>
    <property type="match status" value="1"/>
</dbReference>
<keyword evidence="3" id="KW-0647">Proteasome</keyword>
<evidence type="ECO:0000256" key="1">
    <source>
        <dbReference type="ARBA" id="ARBA00004123"/>
    </source>
</evidence>
<comment type="subcellular location">
    <subcellularLocation>
        <location evidence="1">Nucleus</location>
    </subcellularLocation>
</comment>
<dbReference type="InterPro" id="IPR023333">
    <property type="entry name" value="Proteasome_suB-type"/>
</dbReference>
<dbReference type="Gene3D" id="3.60.20.10">
    <property type="entry name" value="Glutamine Phosphoribosylpyrophosphate, subunit 1, domain 1"/>
    <property type="match status" value="1"/>
</dbReference>
<name>A0A8D2LGI8_VARKO</name>
<dbReference type="SUPFAM" id="SSF56235">
    <property type="entry name" value="N-terminal nucleophile aminohydrolases (Ntn hydrolases)"/>
    <property type="match status" value="1"/>
</dbReference>
<reference evidence="4" key="1">
    <citation type="submission" date="2025-08" db="UniProtKB">
        <authorList>
            <consortium name="Ensembl"/>
        </authorList>
    </citation>
    <scope>IDENTIFICATION</scope>
</reference>
<evidence type="ECO:0008006" key="6">
    <source>
        <dbReference type="Google" id="ProtNLM"/>
    </source>
</evidence>
<dbReference type="InterPro" id="IPR001353">
    <property type="entry name" value="Proteasome_sua/b"/>
</dbReference>
<dbReference type="PANTHER" id="PTHR32194">
    <property type="entry name" value="METALLOPROTEASE TLDD"/>
    <property type="match status" value="1"/>
</dbReference>
<dbReference type="GO" id="GO:0051603">
    <property type="term" value="P:proteolysis involved in protein catabolic process"/>
    <property type="evidence" value="ECO:0007669"/>
    <property type="project" value="InterPro"/>
</dbReference>